<feature type="repeat" description="TPR" evidence="9">
    <location>
        <begin position="299"/>
        <end position="332"/>
    </location>
</feature>
<dbReference type="InterPro" id="IPR011990">
    <property type="entry name" value="TPR-like_helical_dom_sf"/>
</dbReference>
<evidence type="ECO:0000256" key="10">
    <source>
        <dbReference type="SAM" id="MobiDB-lite"/>
    </source>
</evidence>
<dbReference type="CDD" id="cd01926">
    <property type="entry name" value="cyclophilin_ABH_like"/>
    <property type="match status" value="1"/>
</dbReference>
<dbReference type="PRINTS" id="PR00153">
    <property type="entry name" value="CSAPPISMRASE"/>
</dbReference>
<dbReference type="Proteomes" id="UP000186594">
    <property type="component" value="Unassembled WGS sequence"/>
</dbReference>
<name>A0A1U7LSE8_NEOID</name>
<dbReference type="AlphaFoldDB" id="A0A1U7LSE8"/>
<dbReference type="GO" id="GO:0051082">
    <property type="term" value="F:unfolded protein binding"/>
    <property type="evidence" value="ECO:0007669"/>
    <property type="project" value="UniProtKB-ARBA"/>
</dbReference>
<dbReference type="PROSITE" id="PS50005">
    <property type="entry name" value="TPR"/>
    <property type="match status" value="1"/>
</dbReference>
<dbReference type="PROSITE" id="PS50072">
    <property type="entry name" value="CSA_PPIASE_2"/>
    <property type="match status" value="1"/>
</dbReference>
<dbReference type="SUPFAM" id="SSF50891">
    <property type="entry name" value="Cyclophilin-like"/>
    <property type="match status" value="1"/>
</dbReference>
<dbReference type="PROSITE" id="PS00170">
    <property type="entry name" value="CSA_PPIASE_1"/>
    <property type="match status" value="1"/>
</dbReference>
<dbReference type="FunFam" id="2.40.100.10:FF:000022">
    <property type="entry name" value="Peptidyl-prolyl cis-trans isomerase CYP95"/>
    <property type="match status" value="1"/>
</dbReference>
<sequence>MSAVKRPIVYFDIAIEDRARGRVTMELFSDIVPKTAENFRALCTGENGIGKAGKPLWYKGSVFHRVIKSFMIQGGDFTAGNGTGGESIYGEKFEDENFELKHDEPFLLSMANAGPATNGSQFFITTAKTPHLDEKHVIFGKVLKGKSLVRRIENLETSSQDKPSQKVTITNSGQFSDQDIIEDDNDIYEDYPEDYTGDKSPQAIIKIAQDLKDRGTTHFKNGNFESALDIYSKGLRYLNEHPLKDDSIDEETWRQLCSLKFSLYANSALMAIKANLYKEGETYASSGLAVEGLNDLDKSKLHYRRGLALTKLWEDEQALLAFNECLRLTPDDPIVQKEIAAVNKRKADLLKKQKAAYSKMFQ</sequence>
<organism evidence="12 13">
    <name type="scientific">Neolecta irregularis (strain DAH-3)</name>
    <dbReference type="NCBI Taxonomy" id="1198029"/>
    <lineage>
        <taxon>Eukaryota</taxon>
        <taxon>Fungi</taxon>
        <taxon>Dikarya</taxon>
        <taxon>Ascomycota</taxon>
        <taxon>Taphrinomycotina</taxon>
        <taxon>Neolectales</taxon>
        <taxon>Neolectaceae</taxon>
        <taxon>Neolecta</taxon>
    </lineage>
</organism>
<dbReference type="InterPro" id="IPR020892">
    <property type="entry name" value="Cyclophilin-type_PPIase_CS"/>
</dbReference>
<dbReference type="InterPro" id="IPR029000">
    <property type="entry name" value="Cyclophilin-like_dom_sf"/>
</dbReference>
<dbReference type="STRING" id="1198029.A0A1U7LSE8"/>
<evidence type="ECO:0000256" key="8">
    <source>
        <dbReference type="ARBA" id="ARBA00076602"/>
    </source>
</evidence>
<gene>
    <name evidence="12" type="ORF">NEOLI_002828</name>
</gene>
<evidence type="ECO:0000256" key="2">
    <source>
        <dbReference type="ARBA" id="ARBA00013194"/>
    </source>
</evidence>
<evidence type="ECO:0000259" key="11">
    <source>
        <dbReference type="PROSITE" id="PS50072"/>
    </source>
</evidence>
<evidence type="ECO:0000313" key="12">
    <source>
        <dbReference type="EMBL" id="OLL25587.1"/>
    </source>
</evidence>
<dbReference type="SMART" id="SM00028">
    <property type="entry name" value="TPR"/>
    <property type="match status" value="2"/>
</dbReference>
<dbReference type="InterPro" id="IPR002130">
    <property type="entry name" value="Cyclophilin-type_PPIase_dom"/>
</dbReference>
<comment type="caution">
    <text evidence="12">The sequence shown here is derived from an EMBL/GenBank/DDBJ whole genome shotgun (WGS) entry which is preliminary data.</text>
</comment>
<evidence type="ECO:0000256" key="5">
    <source>
        <dbReference type="ARBA" id="ARBA00023110"/>
    </source>
</evidence>
<dbReference type="OrthoDB" id="193499at2759"/>
<dbReference type="GO" id="GO:0003755">
    <property type="term" value="F:peptidyl-prolyl cis-trans isomerase activity"/>
    <property type="evidence" value="ECO:0007669"/>
    <property type="project" value="UniProtKB-KW"/>
</dbReference>
<evidence type="ECO:0000256" key="3">
    <source>
        <dbReference type="ARBA" id="ARBA00022737"/>
    </source>
</evidence>
<keyword evidence="4 9" id="KW-0802">TPR repeat</keyword>
<accession>A0A1U7LSE8</accession>
<comment type="catalytic activity">
    <reaction evidence="1">
        <text>[protein]-peptidylproline (omega=180) = [protein]-peptidylproline (omega=0)</text>
        <dbReference type="Rhea" id="RHEA:16237"/>
        <dbReference type="Rhea" id="RHEA-COMP:10747"/>
        <dbReference type="Rhea" id="RHEA-COMP:10748"/>
        <dbReference type="ChEBI" id="CHEBI:83833"/>
        <dbReference type="ChEBI" id="CHEBI:83834"/>
        <dbReference type="EC" id="5.2.1.8"/>
    </reaction>
</comment>
<dbReference type="PANTHER" id="PTHR11071:SF561">
    <property type="entry name" value="PEPTIDYL-PROLYL CIS-TRANS ISOMERASE D-RELATED"/>
    <property type="match status" value="1"/>
</dbReference>
<keyword evidence="6 12" id="KW-0413">Isomerase</keyword>
<keyword evidence="3" id="KW-0677">Repeat</keyword>
<dbReference type="OMA" id="EMEQNCN"/>
<proteinExistence type="predicted"/>
<dbReference type="PANTHER" id="PTHR11071">
    <property type="entry name" value="PEPTIDYL-PROLYL CIS-TRANS ISOMERASE"/>
    <property type="match status" value="1"/>
</dbReference>
<evidence type="ECO:0000313" key="13">
    <source>
        <dbReference type="Proteomes" id="UP000186594"/>
    </source>
</evidence>
<evidence type="ECO:0000256" key="4">
    <source>
        <dbReference type="ARBA" id="ARBA00022803"/>
    </source>
</evidence>
<dbReference type="Gene3D" id="2.40.100.10">
    <property type="entry name" value="Cyclophilin-like"/>
    <property type="match status" value="1"/>
</dbReference>
<keyword evidence="5" id="KW-0697">Rotamase</keyword>
<keyword evidence="13" id="KW-1185">Reference proteome</keyword>
<dbReference type="GO" id="GO:0016018">
    <property type="term" value="F:cyclosporin A binding"/>
    <property type="evidence" value="ECO:0007669"/>
    <property type="project" value="TreeGrafter"/>
</dbReference>
<feature type="domain" description="PPIase cyclophilin-type" evidence="11">
    <location>
        <begin position="10"/>
        <end position="174"/>
    </location>
</feature>
<dbReference type="GO" id="GO:0042026">
    <property type="term" value="P:protein refolding"/>
    <property type="evidence" value="ECO:0007669"/>
    <property type="project" value="UniProtKB-ARBA"/>
</dbReference>
<dbReference type="Pfam" id="PF00160">
    <property type="entry name" value="Pro_isomerase"/>
    <property type="match status" value="1"/>
</dbReference>
<evidence type="ECO:0000256" key="9">
    <source>
        <dbReference type="PROSITE-ProRule" id="PRU00339"/>
    </source>
</evidence>
<dbReference type="InterPro" id="IPR019734">
    <property type="entry name" value="TPR_rpt"/>
</dbReference>
<protein>
    <recommendedName>
        <fullName evidence="7">Peptidyl-prolyl cis-trans isomerase D</fullName>
        <ecNumber evidence="2">5.2.1.8</ecNumber>
    </recommendedName>
    <alternativeName>
        <fullName evidence="8">Rotamase D</fullName>
    </alternativeName>
</protein>
<dbReference type="SUPFAM" id="SSF48452">
    <property type="entry name" value="TPR-like"/>
    <property type="match status" value="1"/>
</dbReference>
<dbReference type="Gene3D" id="1.25.40.10">
    <property type="entry name" value="Tetratricopeptide repeat domain"/>
    <property type="match status" value="1"/>
</dbReference>
<evidence type="ECO:0000256" key="1">
    <source>
        <dbReference type="ARBA" id="ARBA00000971"/>
    </source>
</evidence>
<feature type="region of interest" description="Disordered" evidence="10">
    <location>
        <begin position="156"/>
        <end position="175"/>
    </location>
</feature>
<dbReference type="EC" id="5.2.1.8" evidence="2"/>
<reference evidence="12 13" key="1">
    <citation type="submission" date="2016-04" db="EMBL/GenBank/DDBJ databases">
        <title>Evolutionary innovation and constraint leading to complex multicellularity in the Ascomycota.</title>
        <authorList>
            <person name="Cisse O."/>
            <person name="Nguyen A."/>
            <person name="Hewitt D.A."/>
            <person name="Jedd G."/>
            <person name="Stajich J.E."/>
        </authorList>
    </citation>
    <scope>NUCLEOTIDE SEQUENCE [LARGE SCALE GENOMIC DNA]</scope>
    <source>
        <strain evidence="12 13">DAH-3</strain>
    </source>
</reference>
<dbReference type="EMBL" id="LXFE01000354">
    <property type="protein sequence ID" value="OLL25587.1"/>
    <property type="molecule type" value="Genomic_DNA"/>
</dbReference>
<evidence type="ECO:0000256" key="6">
    <source>
        <dbReference type="ARBA" id="ARBA00023235"/>
    </source>
</evidence>
<dbReference type="GO" id="GO:0005737">
    <property type="term" value="C:cytoplasm"/>
    <property type="evidence" value="ECO:0007669"/>
    <property type="project" value="TreeGrafter"/>
</dbReference>
<evidence type="ECO:0000256" key="7">
    <source>
        <dbReference type="ARBA" id="ARBA00074451"/>
    </source>
</evidence>
<dbReference type="FunFam" id="1.25.40.10:FF:000029">
    <property type="entry name" value="peptidyl-prolyl cis-trans isomerase D"/>
    <property type="match status" value="1"/>
</dbReference>